<gene>
    <name evidence="2" type="ORF">ACFFR3_41825</name>
</gene>
<feature type="chain" id="PRO_5045179452" evidence="1">
    <location>
        <begin position="22"/>
        <end position="55"/>
    </location>
</feature>
<sequence length="55" mass="5613">MTITRKAALVTALTALGTSLAAPAAYARPAARAAACPEVFGHGSYRSENLSDPHS</sequence>
<reference evidence="2 3" key="1">
    <citation type="submission" date="2024-09" db="EMBL/GenBank/DDBJ databases">
        <authorList>
            <person name="Sun Q."/>
            <person name="Mori K."/>
        </authorList>
    </citation>
    <scope>NUCLEOTIDE SEQUENCE [LARGE SCALE GENOMIC DNA]</scope>
    <source>
        <strain evidence="2 3">JCM 3324</strain>
    </source>
</reference>
<protein>
    <submittedName>
        <fullName evidence="2">Uncharacterized protein</fullName>
    </submittedName>
</protein>
<dbReference type="RefSeq" id="WP_345404572.1">
    <property type="nucleotide sequence ID" value="NZ_BAAAXS010000001.1"/>
</dbReference>
<proteinExistence type="predicted"/>
<dbReference type="PROSITE" id="PS51318">
    <property type="entry name" value="TAT"/>
    <property type="match status" value="1"/>
</dbReference>
<evidence type="ECO:0000256" key="1">
    <source>
        <dbReference type="SAM" id="SignalP"/>
    </source>
</evidence>
<keyword evidence="3" id="KW-1185">Reference proteome</keyword>
<organism evidence="2 3">
    <name type="scientific">Nonomuraea salmonea</name>
    <dbReference type="NCBI Taxonomy" id="46181"/>
    <lineage>
        <taxon>Bacteria</taxon>
        <taxon>Bacillati</taxon>
        <taxon>Actinomycetota</taxon>
        <taxon>Actinomycetes</taxon>
        <taxon>Streptosporangiales</taxon>
        <taxon>Streptosporangiaceae</taxon>
        <taxon>Nonomuraea</taxon>
    </lineage>
</organism>
<comment type="caution">
    <text evidence="2">The sequence shown here is derived from an EMBL/GenBank/DDBJ whole genome shotgun (WGS) entry which is preliminary data.</text>
</comment>
<accession>A0ABV5P0H7</accession>
<name>A0ABV5P0H7_9ACTN</name>
<evidence type="ECO:0000313" key="2">
    <source>
        <dbReference type="EMBL" id="MFB9476074.1"/>
    </source>
</evidence>
<keyword evidence="1" id="KW-0732">Signal</keyword>
<dbReference type="InterPro" id="IPR006311">
    <property type="entry name" value="TAT_signal"/>
</dbReference>
<evidence type="ECO:0000313" key="3">
    <source>
        <dbReference type="Proteomes" id="UP001589568"/>
    </source>
</evidence>
<dbReference type="Proteomes" id="UP001589568">
    <property type="component" value="Unassembled WGS sequence"/>
</dbReference>
<feature type="signal peptide" evidence="1">
    <location>
        <begin position="1"/>
        <end position="21"/>
    </location>
</feature>
<dbReference type="EMBL" id="JBHMCF010000046">
    <property type="protein sequence ID" value="MFB9476074.1"/>
    <property type="molecule type" value="Genomic_DNA"/>
</dbReference>